<evidence type="ECO:0000313" key="2">
    <source>
        <dbReference type="EMBL" id="NLR24177.1"/>
    </source>
</evidence>
<dbReference type="Proteomes" id="UP000646877">
    <property type="component" value="Unassembled WGS sequence"/>
</dbReference>
<proteinExistence type="predicted"/>
<protein>
    <submittedName>
        <fullName evidence="2">Uncharacterized protein</fullName>
    </submittedName>
</protein>
<evidence type="ECO:0000313" key="4">
    <source>
        <dbReference type="Proteomes" id="UP000646877"/>
    </source>
</evidence>
<evidence type="ECO:0000313" key="3">
    <source>
        <dbReference type="EMBL" id="WOX28411.1"/>
    </source>
</evidence>
<dbReference type="AlphaFoldDB" id="A0A8I2H484"/>
<reference evidence="2" key="1">
    <citation type="submission" date="2019-10" db="EMBL/GenBank/DDBJ databases">
        <authorList>
            <person name="Paulsen S."/>
        </authorList>
    </citation>
    <scope>NUCLEOTIDE SEQUENCE</scope>
    <source>
        <strain evidence="2">LMG 19692</strain>
    </source>
</reference>
<keyword evidence="5" id="KW-1185">Reference proteome</keyword>
<keyword evidence="1" id="KW-0732">Signal</keyword>
<evidence type="ECO:0000313" key="5">
    <source>
        <dbReference type="Proteomes" id="UP001304419"/>
    </source>
</evidence>
<dbReference type="Proteomes" id="UP001304419">
    <property type="component" value="Chromosome 1"/>
</dbReference>
<organism evidence="2 4">
    <name type="scientific">Pseudoalteromonas maricaloris</name>
    <dbReference type="NCBI Taxonomy" id="184924"/>
    <lineage>
        <taxon>Bacteria</taxon>
        <taxon>Pseudomonadati</taxon>
        <taxon>Pseudomonadota</taxon>
        <taxon>Gammaproteobacteria</taxon>
        <taxon>Alteromonadales</taxon>
        <taxon>Pseudoalteromonadaceae</taxon>
        <taxon>Pseudoalteromonas</taxon>
    </lineage>
</organism>
<dbReference type="EMBL" id="WEIA01000025">
    <property type="protein sequence ID" value="NLR24177.1"/>
    <property type="molecule type" value="Genomic_DNA"/>
</dbReference>
<accession>A0A8I2H484</accession>
<dbReference type="EMBL" id="CP137578">
    <property type="protein sequence ID" value="WOX28411.1"/>
    <property type="molecule type" value="Genomic_DNA"/>
</dbReference>
<name>A0A8I2H484_9GAMM</name>
<evidence type="ECO:0000256" key="1">
    <source>
        <dbReference type="SAM" id="SignalP"/>
    </source>
</evidence>
<reference evidence="3 5" key="2">
    <citation type="submission" date="2023-10" db="EMBL/GenBank/DDBJ databases">
        <title>To unveil natural product biosynthetic capacity in Pseudoalteromonas.</title>
        <authorList>
            <person name="Wang J."/>
        </authorList>
    </citation>
    <scope>NUCLEOTIDE SEQUENCE [LARGE SCALE GENOMIC DNA]</scope>
    <source>
        <strain evidence="3 5">DSM 15914</strain>
    </source>
</reference>
<dbReference type="RefSeq" id="WP_039490895.1">
    <property type="nucleotide sequence ID" value="NZ_CBCSDF010000027.1"/>
</dbReference>
<gene>
    <name evidence="2" type="ORF">F9Y85_23255</name>
    <name evidence="3" type="ORF">R5H13_17590</name>
</gene>
<feature type="chain" id="PRO_5044460550" evidence="1">
    <location>
        <begin position="24"/>
        <end position="121"/>
    </location>
</feature>
<sequence length="121" mass="13861">MNKLLPAVALLVATLTMSNQAHANEKNVTVGEFGEISANGDIGTASMSIPEFKQYFRYIIDTDEVANITSQCRILTYVYHDIDFNYIYPVEFRIEAYSKTKLYKTYKGQRGRFPSEQRLCN</sequence>
<feature type="signal peptide" evidence="1">
    <location>
        <begin position="1"/>
        <end position="23"/>
    </location>
</feature>